<dbReference type="Proteomes" id="UP000709295">
    <property type="component" value="Unassembled WGS sequence"/>
</dbReference>
<dbReference type="EMBL" id="JAENGY010001817">
    <property type="protein sequence ID" value="KAG6946761.1"/>
    <property type="molecule type" value="Genomic_DNA"/>
</dbReference>
<comment type="caution">
    <text evidence="1">The sequence shown here is derived from an EMBL/GenBank/DDBJ whole genome shotgun (WGS) entry which is preliminary data.</text>
</comment>
<name>A0A8J5MD63_9STRA</name>
<accession>A0A8J5MD63</accession>
<reference evidence="1" key="1">
    <citation type="submission" date="2021-01" db="EMBL/GenBank/DDBJ databases">
        <title>Phytophthora aleatoria, a newly-described species from Pinus radiata is distinct from Phytophthora cactorum isolates based on comparative genomics.</title>
        <authorList>
            <person name="Mcdougal R."/>
            <person name="Panda P."/>
            <person name="Williams N."/>
            <person name="Studholme D.J."/>
        </authorList>
    </citation>
    <scope>NUCLEOTIDE SEQUENCE</scope>
    <source>
        <strain evidence="1">NZFS 4037</strain>
    </source>
</reference>
<sequence>MCGMGMTLLWQLRNEVVHKEKHWTPIAQQDIGGKAAFGSYVELRKDSVSRPKPESKVSSSSGLMANRPGRTFLRLVEIQGLYQ</sequence>
<evidence type="ECO:0000313" key="2">
    <source>
        <dbReference type="Proteomes" id="UP000709295"/>
    </source>
</evidence>
<organism evidence="1 2">
    <name type="scientific">Phytophthora aleatoria</name>
    <dbReference type="NCBI Taxonomy" id="2496075"/>
    <lineage>
        <taxon>Eukaryota</taxon>
        <taxon>Sar</taxon>
        <taxon>Stramenopiles</taxon>
        <taxon>Oomycota</taxon>
        <taxon>Peronosporomycetes</taxon>
        <taxon>Peronosporales</taxon>
        <taxon>Peronosporaceae</taxon>
        <taxon>Phytophthora</taxon>
    </lineage>
</organism>
<proteinExistence type="predicted"/>
<gene>
    <name evidence="1" type="ORF">JG688_00015860</name>
</gene>
<protein>
    <submittedName>
        <fullName evidence="1">Uncharacterized protein</fullName>
    </submittedName>
</protein>
<dbReference type="AlphaFoldDB" id="A0A8J5MD63"/>
<evidence type="ECO:0000313" key="1">
    <source>
        <dbReference type="EMBL" id="KAG6946761.1"/>
    </source>
</evidence>
<keyword evidence="2" id="KW-1185">Reference proteome</keyword>